<protein>
    <submittedName>
        <fullName evidence="1">Uncharacterized protein</fullName>
    </submittedName>
</protein>
<dbReference type="Proteomes" id="UP001604277">
    <property type="component" value="Unassembled WGS sequence"/>
</dbReference>
<accession>A0ABD1QB91</accession>
<organism evidence="1 2">
    <name type="scientific">Forsythia ovata</name>
    <dbReference type="NCBI Taxonomy" id="205694"/>
    <lineage>
        <taxon>Eukaryota</taxon>
        <taxon>Viridiplantae</taxon>
        <taxon>Streptophyta</taxon>
        <taxon>Embryophyta</taxon>
        <taxon>Tracheophyta</taxon>
        <taxon>Spermatophyta</taxon>
        <taxon>Magnoliopsida</taxon>
        <taxon>eudicotyledons</taxon>
        <taxon>Gunneridae</taxon>
        <taxon>Pentapetalae</taxon>
        <taxon>asterids</taxon>
        <taxon>lamiids</taxon>
        <taxon>Lamiales</taxon>
        <taxon>Oleaceae</taxon>
        <taxon>Forsythieae</taxon>
        <taxon>Forsythia</taxon>
    </lineage>
</organism>
<proteinExistence type="predicted"/>
<comment type="caution">
    <text evidence="1">The sequence shown here is derived from an EMBL/GenBank/DDBJ whole genome shotgun (WGS) entry which is preliminary data.</text>
</comment>
<evidence type="ECO:0000313" key="2">
    <source>
        <dbReference type="Proteomes" id="UP001604277"/>
    </source>
</evidence>
<name>A0ABD1QB91_9LAMI</name>
<keyword evidence="2" id="KW-1185">Reference proteome</keyword>
<evidence type="ECO:0000313" key="1">
    <source>
        <dbReference type="EMBL" id="KAL2473458.1"/>
    </source>
</evidence>
<gene>
    <name evidence="1" type="ORF">Fot_49194</name>
</gene>
<reference evidence="2" key="1">
    <citation type="submission" date="2024-07" db="EMBL/GenBank/DDBJ databases">
        <title>Two chromosome-level genome assemblies of Korean endemic species Abeliophyllum distichum and Forsythia ovata (Oleaceae).</title>
        <authorList>
            <person name="Jang H."/>
        </authorList>
    </citation>
    <scope>NUCLEOTIDE SEQUENCE [LARGE SCALE GENOMIC DNA]</scope>
</reference>
<dbReference type="EMBL" id="JBFOLJ010000015">
    <property type="protein sequence ID" value="KAL2473458.1"/>
    <property type="molecule type" value="Genomic_DNA"/>
</dbReference>
<dbReference type="AlphaFoldDB" id="A0ABD1QB91"/>
<sequence length="133" mass="14866">MAHGDNSSSTFDLHIIALNYGTIWAIIQSSCPKKQMHNNPTTSAALQPTSETALICGKVLSFCHKRKWVRPLGLNLREKNMSPFALAFWFFGTDSKVEMHLLTPWHGFWIRAKSNSDEDEGGRSPSCAEITAE</sequence>